<proteinExistence type="predicted"/>
<name>C4GMC0_9NEIS</name>
<gene>
    <name evidence="1" type="ORF">GCWU000324_02853</name>
</gene>
<accession>C4GMC0</accession>
<sequence length="50" mass="5790">MCLSFCCRVVSGSLKTQRRKGRRFYGFRKGRKQKLTKKMSALAFSGCLIR</sequence>
<dbReference type="HOGENOM" id="CLU_3118791_0_0_4"/>
<dbReference type="STRING" id="629741.GCWU000324_02853"/>
<dbReference type="Proteomes" id="UP000003009">
    <property type="component" value="Unassembled WGS sequence"/>
</dbReference>
<protein>
    <submittedName>
        <fullName evidence="1">Uncharacterized protein</fullName>
    </submittedName>
</protein>
<reference evidence="1" key="1">
    <citation type="submission" date="2009-04" db="EMBL/GenBank/DDBJ databases">
        <authorList>
            <person name="Weinstock G."/>
            <person name="Sodergren E."/>
            <person name="Clifton S."/>
            <person name="Fulton L."/>
            <person name="Fulton B."/>
            <person name="Courtney L."/>
            <person name="Fronick C."/>
            <person name="Harrison M."/>
            <person name="Strong C."/>
            <person name="Farmer C."/>
            <person name="Delahaunty K."/>
            <person name="Markovic C."/>
            <person name="Hall O."/>
            <person name="Minx P."/>
            <person name="Tomlinson C."/>
            <person name="Mitreva M."/>
            <person name="Nelson J."/>
            <person name="Hou S."/>
            <person name="Wollam A."/>
            <person name="Pepin K.H."/>
            <person name="Johnson M."/>
            <person name="Bhonagiri V."/>
            <person name="Nash W.E."/>
            <person name="Warren W."/>
            <person name="Chinwalla A."/>
            <person name="Mardis E.R."/>
            <person name="Wilson R.K."/>
        </authorList>
    </citation>
    <scope>NUCLEOTIDE SEQUENCE [LARGE SCALE GENOMIC DNA]</scope>
    <source>
        <strain evidence="1">ATCC 51147</strain>
    </source>
</reference>
<comment type="caution">
    <text evidence="1">The sequence shown here is derived from an EMBL/GenBank/DDBJ whole genome shotgun (WGS) entry which is preliminary data.</text>
</comment>
<dbReference type="AlphaFoldDB" id="C4GMC0"/>
<organism evidence="1 2">
    <name type="scientific">Kingella oralis ATCC 51147</name>
    <dbReference type="NCBI Taxonomy" id="629741"/>
    <lineage>
        <taxon>Bacteria</taxon>
        <taxon>Pseudomonadati</taxon>
        <taxon>Pseudomonadota</taxon>
        <taxon>Betaproteobacteria</taxon>
        <taxon>Neisseriales</taxon>
        <taxon>Neisseriaceae</taxon>
        <taxon>Kingella</taxon>
    </lineage>
</organism>
<dbReference type="EMBL" id="ACJW02000007">
    <property type="protein sequence ID" value="EEP66878.1"/>
    <property type="molecule type" value="Genomic_DNA"/>
</dbReference>
<evidence type="ECO:0000313" key="2">
    <source>
        <dbReference type="Proteomes" id="UP000003009"/>
    </source>
</evidence>
<keyword evidence="2" id="KW-1185">Reference proteome</keyword>
<evidence type="ECO:0000313" key="1">
    <source>
        <dbReference type="EMBL" id="EEP66878.1"/>
    </source>
</evidence>